<keyword evidence="2 3" id="KW-0802">TPR repeat</keyword>
<evidence type="ECO:0000256" key="2">
    <source>
        <dbReference type="ARBA" id="ARBA00022803"/>
    </source>
</evidence>
<feature type="domain" description="TmcB/TmcC TPR repeats" evidence="6">
    <location>
        <begin position="83"/>
        <end position="139"/>
    </location>
</feature>
<comment type="caution">
    <text evidence="7">The sequence shown here is derived from an EMBL/GenBank/DDBJ whole genome shotgun (WGS) entry which is preliminary data.</text>
</comment>
<dbReference type="PANTHER" id="PTHR44943:SF8">
    <property type="entry name" value="TPR REPEAT-CONTAINING PROTEIN MJ0263"/>
    <property type="match status" value="1"/>
</dbReference>
<protein>
    <submittedName>
        <fullName evidence="7">TPR repeat-containing protein</fullName>
    </submittedName>
</protein>
<keyword evidence="1" id="KW-0677">Repeat</keyword>
<evidence type="ECO:0000259" key="6">
    <source>
        <dbReference type="Pfam" id="PF25474"/>
    </source>
</evidence>
<dbReference type="InterPro" id="IPR051685">
    <property type="entry name" value="Ycf3/AcsC/BcsC/TPR_MFPF"/>
</dbReference>
<dbReference type="SUPFAM" id="SSF48452">
    <property type="entry name" value="TPR-like"/>
    <property type="match status" value="1"/>
</dbReference>
<feature type="repeat" description="TPR" evidence="3">
    <location>
        <begin position="142"/>
        <end position="175"/>
    </location>
</feature>
<dbReference type="STRING" id="320771.Cflav_PD1644"/>
<accession>B9XM24</accession>
<dbReference type="RefSeq" id="WP_007416863.1">
    <property type="nucleotide sequence ID" value="NZ_ABOX02000032.1"/>
</dbReference>
<dbReference type="AlphaFoldDB" id="B9XM24"/>
<name>B9XM24_PEDPL</name>
<proteinExistence type="predicted"/>
<dbReference type="InterPro" id="IPR011990">
    <property type="entry name" value="TPR-like_helical_dom_sf"/>
</dbReference>
<evidence type="ECO:0000313" key="8">
    <source>
        <dbReference type="Proteomes" id="UP000003688"/>
    </source>
</evidence>
<evidence type="ECO:0000256" key="1">
    <source>
        <dbReference type="ARBA" id="ARBA00022737"/>
    </source>
</evidence>
<dbReference type="Gene3D" id="1.25.40.10">
    <property type="entry name" value="Tetratricopeptide repeat domain"/>
    <property type="match status" value="2"/>
</dbReference>
<keyword evidence="8" id="KW-1185">Reference proteome</keyword>
<keyword evidence="5" id="KW-0732">Signal</keyword>
<feature type="repeat" description="TPR" evidence="3">
    <location>
        <begin position="108"/>
        <end position="141"/>
    </location>
</feature>
<gene>
    <name evidence="7" type="ORF">Cflav_PD1644</name>
</gene>
<reference evidence="7 8" key="1">
    <citation type="journal article" date="2011" name="J. Bacteriol.">
        <title>Genome sequence of 'Pedosphaera parvula' Ellin514, an aerobic Verrucomicrobial isolate from pasture soil.</title>
        <authorList>
            <person name="Kant R."/>
            <person name="van Passel M.W."/>
            <person name="Sangwan P."/>
            <person name="Palva A."/>
            <person name="Lucas S."/>
            <person name="Copeland A."/>
            <person name="Lapidus A."/>
            <person name="Glavina Del Rio T."/>
            <person name="Dalin E."/>
            <person name="Tice H."/>
            <person name="Bruce D."/>
            <person name="Goodwin L."/>
            <person name="Pitluck S."/>
            <person name="Chertkov O."/>
            <person name="Larimer F.W."/>
            <person name="Land M.L."/>
            <person name="Hauser L."/>
            <person name="Brettin T.S."/>
            <person name="Detter J.C."/>
            <person name="Han S."/>
            <person name="de Vos W.M."/>
            <person name="Janssen P.H."/>
            <person name="Smidt H."/>
        </authorList>
    </citation>
    <scope>NUCLEOTIDE SEQUENCE [LARGE SCALE GENOMIC DNA]</scope>
    <source>
        <strain evidence="7 8">Ellin514</strain>
    </source>
</reference>
<evidence type="ECO:0000313" key="7">
    <source>
        <dbReference type="EMBL" id="EEF59152.1"/>
    </source>
</evidence>
<dbReference type="InterPro" id="IPR057352">
    <property type="entry name" value="TPR_TmcB/C"/>
</dbReference>
<dbReference type="OrthoDB" id="187842at2"/>
<evidence type="ECO:0000256" key="5">
    <source>
        <dbReference type="SAM" id="SignalP"/>
    </source>
</evidence>
<sequence length="342" mass="38344" precursor="true">MSNLLIGLLGALVATNQPAAVSNLVTQTTGITVNVPDANDPVEKEYQKILADDDAAQTEVDGWIRGNNAFVEKGGGAPNDILNSRILKRFEVVKQEYEDFIKSNPKHVRAYLAYGSFLADIKDEDAGKEQYEKAREIDPKNPAAWNNLANYYGHNGPVTNAFAYYTKAIELNPTEPVYYHNFGTTVFLYRKDAMEFYKIDEQQVFNKALDLYSKAQKLDPDNFQLAQDIAQTYYGIRPPRYEDALKSWTNALHAAETDIEREGVYIHVARIKASTGHFDEARQCLNSVTNEFYNTLKKRVARAVDEKEAKAKGSDAKDTNAPTNLDADVPLDKLPSKQKSSN</sequence>
<dbReference type="Pfam" id="PF25474">
    <property type="entry name" value="TPR_TmcB"/>
    <property type="match status" value="1"/>
</dbReference>
<dbReference type="EMBL" id="ABOX02000032">
    <property type="protein sequence ID" value="EEF59152.1"/>
    <property type="molecule type" value="Genomic_DNA"/>
</dbReference>
<evidence type="ECO:0000256" key="3">
    <source>
        <dbReference type="PROSITE-ProRule" id="PRU00339"/>
    </source>
</evidence>
<dbReference type="PROSITE" id="PS50005">
    <property type="entry name" value="TPR"/>
    <property type="match status" value="2"/>
</dbReference>
<feature type="signal peptide" evidence="5">
    <location>
        <begin position="1"/>
        <end position="19"/>
    </location>
</feature>
<feature type="chain" id="PRO_5002894474" evidence="5">
    <location>
        <begin position="20"/>
        <end position="342"/>
    </location>
</feature>
<dbReference type="SMART" id="SM00028">
    <property type="entry name" value="TPR"/>
    <property type="match status" value="3"/>
</dbReference>
<organism evidence="7 8">
    <name type="scientific">Pedosphaera parvula (strain Ellin514)</name>
    <dbReference type="NCBI Taxonomy" id="320771"/>
    <lineage>
        <taxon>Bacteria</taxon>
        <taxon>Pseudomonadati</taxon>
        <taxon>Verrucomicrobiota</taxon>
        <taxon>Pedosphaerae</taxon>
        <taxon>Pedosphaerales</taxon>
        <taxon>Pedosphaeraceae</taxon>
        <taxon>Pedosphaera</taxon>
    </lineage>
</organism>
<feature type="region of interest" description="Disordered" evidence="4">
    <location>
        <begin position="304"/>
        <end position="342"/>
    </location>
</feature>
<evidence type="ECO:0000256" key="4">
    <source>
        <dbReference type="SAM" id="MobiDB-lite"/>
    </source>
</evidence>
<feature type="compositionally biased region" description="Basic and acidic residues" evidence="4">
    <location>
        <begin position="304"/>
        <end position="318"/>
    </location>
</feature>
<dbReference type="PANTHER" id="PTHR44943">
    <property type="entry name" value="CELLULOSE SYNTHASE OPERON PROTEIN C"/>
    <property type="match status" value="1"/>
</dbReference>
<dbReference type="Pfam" id="PF13181">
    <property type="entry name" value="TPR_8"/>
    <property type="match status" value="1"/>
</dbReference>
<dbReference type="InterPro" id="IPR019734">
    <property type="entry name" value="TPR_rpt"/>
</dbReference>
<dbReference type="Proteomes" id="UP000003688">
    <property type="component" value="Unassembled WGS sequence"/>
</dbReference>